<keyword evidence="3" id="KW-0807">Transducer</keyword>
<evidence type="ECO:0000256" key="5">
    <source>
        <dbReference type="SAM" id="Phobius"/>
    </source>
</evidence>
<reference evidence="8 9" key="1">
    <citation type="journal article" date="2013" name="Genome Biol.">
        <title>Genomic analysis reveals key aspects of prokaryotic symbiosis in the phototrophic consortium "Chlorochromatium aggregatum".</title>
        <authorList>
            <person name="Liu Z."/>
            <person name="Muller J."/>
            <person name="Li T."/>
            <person name="Alvey R.M."/>
            <person name="Vogl K."/>
            <person name="Frigaard N.U."/>
            <person name="Rockwell N.C."/>
            <person name="Boyd E.S."/>
            <person name="Tomsho L.P."/>
            <person name="Schuster S.C."/>
            <person name="Henke P."/>
            <person name="Rohde M."/>
            <person name="Overmann J."/>
            <person name="Bryant D.A."/>
        </authorList>
    </citation>
    <scope>NUCLEOTIDE SEQUENCE [LARGE SCALE GENOMIC DNA]</scope>
    <source>
        <strain evidence="8">CR</strain>
    </source>
</reference>
<dbReference type="CDD" id="cd11386">
    <property type="entry name" value="MCP_signal"/>
    <property type="match status" value="1"/>
</dbReference>
<feature type="domain" description="HAMP" evidence="7">
    <location>
        <begin position="659"/>
        <end position="705"/>
    </location>
</feature>
<keyword evidence="9" id="KW-1185">Reference proteome</keyword>
<feature type="domain" description="HAMP" evidence="7">
    <location>
        <begin position="356"/>
        <end position="403"/>
    </location>
</feature>
<proteinExistence type="inferred from homology"/>
<dbReference type="Gene3D" id="3.30.450.20">
    <property type="entry name" value="PAS domain"/>
    <property type="match status" value="1"/>
</dbReference>
<dbReference type="STRING" id="946483.Cenrod_1838"/>
<keyword evidence="5" id="KW-0812">Transmembrane</keyword>
<protein>
    <submittedName>
        <fullName evidence="8">Methyl-accepting chemotaxis protein</fullName>
    </submittedName>
</protein>
<organism evidence="8 9">
    <name type="scientific">Candidatus Symbiobacter mobilis CR</name>
    <dbReference type="NCBI Taxonomy" id="946483"/>
    <lineage>
        <taxon>Bacteria</taxon>
        <taxon>Pseudomonadati</taxon>
        <taxon>Pseudomonadota</taxon>
        <taxon>Betaproteobacteria</taxon>
        <taxon>Burkholderiales</taxon>
        <taxon>Comamonadaceae</taxon>
    </lineage>
</organism>
<dbReference type="Pfam" id="PF18947">
    <property type="entry name" value="HAMP_2"/>
    <property type="match status" value="1"/>
</dbReference>
<dbReference type="PANTHER" id="PTHR43531">
    <property type="entry name" value="PROTEIN ICFG"/>
    <property type="match status" value="1"/>
</dbReference>
<dbReference type="Pfam" id="PF00672">
    <property type="entry name" value="HAMP"/>
    <property type="match status" value="1"/>
</dbReference>
<sequence>MNRPMGIAGLWLGVFVPGVRWMRSLQFGGKAMLISLCFAVPIALFGYEYGVDALERVATANKERAGVAALRAFVPVYTGVLQTRNATRATLGGFDTQQGYAQARARTDAALAAFAQHLAVTEDPLQLAPTYAKLRTAWEDTAQSATGADEKGRTIFGPVTASVAAMLAQIADDSTLVLDPDLDSFYLVSVLVLTMPELAEDLGQLWGWGTYFLAHSGHSATQERHYAVWSAGVRKGLERVRIYLDRAFRANPGLQARLDMAILDEVKAFHEYAGDARMLTSYDDVTAQQYYDRGAAVLLRLLAFYDKGLPALDAVLVDRVEAMLWRLRLLSALGVCAVVLAAYLFYCFFLVTNHGLRQIQVHLERIAQGDLNDPPTALEGRDEPAQVMGSLIAMQEVLFRFQAAQTELARQHEAGMLDFRMSTQGLPGVYAGMAESINHLVQGHIATIMQVVERVTAYTEGRLDESMPRMPGQKERISIAMDRVQSAMTQAAQAAAFNLRIRQSLDSLDVCVTVSNAQAELVHVTPQAKNMLQLFGGDGFDVDKLYGTKLSNLFTDSALAEKFDHAVQTGDTVTMDTQGRKLLLQARPVHDGEGRAIGRITQWYDRTAELRSEQELDELVHAALQGDFRGRLHLEGKTGFLRKLSEGMNRLVAMSEQGLGDVARVLMAVAQGDLSQRITNAYQGLFGEVKDSVNRSNDNLSRVLDEVRGAAQALTNVSAQVSATAQSLSQSASEQAASVEETTTQITTMSNSIQHNSDNATLTGTMASQTTFEAVEGGAAVNQTVAAMKEIAVKIGIVDDIAYQTNLLALNAAIEAARAGSHGKGFAVVAAEVRKLAERSQGAAQEIGKLASSSVSTAERAGRLLDQIVPSVQKTSQLVQEIARASAEQSASVQHIGSAMTQLSNATEHNASSSEELASTSEELATQARQLQHNIAFFRTAA</sequence>
<dbReference type="eggNOG" id="COG0840">
    <property type="taxonomic scope" value="Bacteria"/>
</dbReference>
<dbReference type="Proteomes" id="UP000017184">
    <property type="component" value="Chromosome"/>
</dbReference>
<dbReference type="InterPro" id="IPR004090">
    <property type="entry name" value="Chemotax_Me-accpt_rcpt"/>
</dbReference>
<feature type="transmembrane region" description="Helical" evidence="5">
    <location>
        <begin position="329"/>
        <end position="351"/>
    </location>
</feature>
<gene>
    <name evidence="8" type="ORF">Cenrod_1838</name>
</gene>
<keyword evidence="5" id="KW-1133">Transmembrane helix</keyword>
<evidence type="ECO:0000313" key="8">
    <source>
        <dbReference type="EMBL" id="AGX87922.1"/>
    </source>
</evidence>
<evidence type="ECO:0000256" key="1">
    <source>
        <dbReference type="ARBA" id="ARBA00022500"/>
    </source>
</evidence>
<dbReference type="SUPFAM" id="SSF58104">
    <property type="entry name" value="Methyl-accepting chemotaxis protein (MCP) signaling domain"/>
    <property type="match status" value="1"/>
</dbReference>
<evidence type="ECO:0000256" key="3">
    <source>
        <dbReference type="PROSITE-ProRule" id="PRU00284"/>
    </source>
</evidence>
<evidence type="ECO:0000256" key="2">
    <source>
        <dbReference type="ARBA" id="ARBA00029447"/>
    </source>
</evidence>
<name>U5N960_9BURK</name>
<dbReference type="SMART" id="SM00283">
    <property type="entry name" value="MA"/>
    <property type="match status" value="1"/>
</dbReference>
<dbReference type="KEGG" id="cbx:Cenrod_1838"/>
<dbReference type="InterPro" id="IPR003660">
    <property type="entry name" value="HAMP_dom"/>
</dbReference>
<dbReference type="GO" id="GO:0007165">
    <property type="term" value="P:signal transduction"/>
    <property type="evidence" value="ECO:0007669"/>
    <property type="project" value="UniProtKB-KW"/>
</dbReference>
<dbReference type="GO" id="GO:0004888">
    <property type="term" value="F:transmembrane signaling receptor activity"/>
    <property type="evidence" value="ECO:0007669"/>
    <property type="project" value="InterPro"/>
</dbReference>
<dbReference type="GO" id="GO:0006935">
    <property type="term" value="P:chemotaxis"/>
    <property type="evidence" value="ECO:0007669"/>
    <property type="project" value="UniProtKB-KW"/>
</dbReference>
<dbReference type="EMBL" id="CP004885">
    <property type="protein sequence ID" value="AGX87922.1"/>
    <property type="molecule type" value="Genomic_DNA"/>
</dbReference>
<accession>U5N960</accession>
<dbReference type="PROSITE" id="PS50111">
    <property type="entry name" value="CHEMOTAXIS_TRANSDUC_2"/>
    <property type="match status" value="1"/>
</dbReference>
<dbReference type="Pfam" id="PF00015">
    <property type="entry name" value="MCPsignal"/>
    <property type="match status" value="1"/>
</dbReference>
<dbReference type="RefSeq" id="WP_022774393.1">
    <property type="nucleotide sequence ID" value="NC_022576.1"/>
</dbReference>
<dbReference type="Pfam" id="PF18575">
    <property type="entry name" value="HAMP_N3"/>
    <property type="match status" value="1"/>
</dbReference>
<keyword evidence="5" id="KW-0472">Membrane</keyword>
<feature type="domain" description="Methyl-accepting transducer" evidence="6">
    <location>
        <begin position="710"/>
        <end position="925"/>
    </location>
</feature>
<feature type="compositionally biased region" description="Low complexity" evidence="4">
    <location>
        <begin position="911"/>
        <end position="922"/>
    </location>
</feature>
<comment type="similarity">
    <text evidence="2">Belongs to the methyl-accepting chemotaxis (MCP) protein family.</text>
</comment>
<dbReference type="PANTHER" id="PTHR43531:SF11">
    <property type="entry name" value="METHYL-ACCEPTING CHEMOTAXIS PROTEIN 3"/>
    <property type="match status" value="1"/>
</dbReference>
<evidence type="ECO:0000256" key="4">
    <source>
        <dbReference type="SAM" id="MobiDB-lite"/>
    </source>
</evidence>
<dbReference type="InterPro" id="IPR051310">
    <property type="entry name" value="MCP_chemotaxis"/>
</dbReference>
<evidence type="ECO:0000313" key="9">
    <source>
        <dbReference type="Proteomes" id="UP000017184"/>
    </source>
</evidence>
<feature type="region of interest" description="Disordered" evidence="4">
    <location>
        <begin position="903"/>
        <end position="922"/>
    </location>
</feature>
<dbReference type="InterPro" id="IPR004089">
    <property type="entry name" value="MCPsignal_dom"/>
</dbReference>
<dbReference type="Gene3D" id="1.20.120.1530">
    <property type="match status" value="1"/>
</dbReference>
<dbReference type="HOGENOM" id="CLU_000445_107_4_4"/>
<feature type="transmembrane region" description="Helical" evidence="5">
    <location>
        <begin position="32"/>
        <end position="51"/>
    </location>
</feature>
<dbReference type="PRINTS" id="PR00260">
    <property type="entry name" value="CHEMTRNSDUCR"/>
</dbReference>
<dbReference type="AlphaFoldDB" id="U5N960"/>
<evidence type="ECO:0000259" key="7">
    <source>
        <dbReference type="PROSITE" id="PS50885"/>
    </source>
</evidence>
<evidence type="ECO:0000259" key="6">
    <source>
        <dbReference type="PROSITE" id="PS50111"/>
    </source>
</evidence>
<dbReference type="InterPro" id="IPR041395">
    <property type="entry name" value="McpB_HAMP_3rd"/>
</dbReference>
<dbReference type="Gene3D" id="1.10.287.950">
    <property type="entry name" value="Methyl-accepting chemotaxis protein"/>
    <property type="match status" value="1"/>
</dbReference>
<dbReference type="GO" id="GO:0005886">
    <property type="term" value="C:plasma membrane"/>
    <property type="evidence" value="ECO:0007669"/>
    <property type="project" value="TreeGrafter"/>
</dbReference>
<dbReference type="PROSITE" id="PS50885">
    <property type="entry name" value="HAMP"/>
    <property type="match status" value="2"/>
</dbReference>
<keyword evidence="1" id="KW-0145">Chemotaxis</keyword>